<dbReference type="AlphaFoldDB" id="A0A9Q9SV28"/>
<evidence type="ECO:0000256" key="1">
    <source>
        <dbReference type="SAM" id="MobiDB-lite"/>
    </source>
</evidence>
<sequence length="57" mass="6248">MIIQLRSLAFSSTLRKRESQARKEADLKQQEQENPTASAVGSKATVAVRATGLRLCC</sequence>
<reference evidence="2" key="1">
    <citation type="journal article" date="2017" name="Proc. Natl. Acad. Sci. U.S.A.">
        <title>Comparative genomics uncovers the prolific and distinctive metabolic potential of the cyanobacterial genus Moorea.</title>
        <authorList>
            <person name="Leao T."/>
            <person name="Castelao G."/>
            <person name="Korobeynikov A."/>
            <person name="Monroe E.A."/>
            <person name="Podell S."/>
            <person name="Glukhov E."/>
            <person name="Allen E.E."/>
            <person name="Gerwick W.H."/>
            <person name="Gerwick L."/>
        </authorList>
    </citation>
    <scope>NUCLEOTIDE SEQUENCE</scope>
    <source>
        <strain evidence="2">JHB</strain>
    </source>
</reference>
<dbReference type="Proteomes" id="UP000176944">
    <property type="component" value="Chromosome"/>
</dbReference>
<feature type="region of interest" description="Disordered" evidence="1">
    <location>
        <begin position="19"/>
        <end position="41"/>
    </location>
</feature>
<dbReference type="EMBL" id="CP017708">
    <property type="protein sequence ID" value="WAN70155.1"/>
    <property type="molecule type" value="Genomic_DNA"/>
</dbReference>
<gene>
    <name evidence="2" type="ORF">BJP36_39575</name>
</gene>
<reference evidence="2" key="2">
    <citation type="submission" date="2022-10" db="EMBL/GenBank/DDBJ databases">
        <authorList>
            <person name="Ngo T.-E."/>
        </authorList>
    </citation>
    <scope>NUCLEOTIDE SEQUENCE</scope>
    <source>
        <strain evidence="2">JHB</strain>
    </source>
</reference>
<proteinExistence type="predicted"/>
<evidence type="ECO:0000313" key="2">
    <source>
        <dbReference type="EMBL" id="WAN70155.1"/>
    </source>
</evidence>
<name>A0A9Q9SV28_MOOP1</name>
<feature type="compositionally biased region" description="Basic and acidic residues" evidence="1">
    <location>
        <begin position="19"/>
        <end position="31"/>
    </location>
</feature>
<accession>A0A9Q9SV28</accession>
<protein>
    <submittedName>
        <fullName evidence="2">Uncharacterized protein</fullName>
    </submittedName>
</protein>
<organism evidence="2">
    <name type="scientific">Moorena producens (strain JHB)</name>
    <dbReference type="NCBI Taxonomy" id="1454205"/>
    <lineage>
        <taxon>Bacteria</taxon>
        <taxon>Bacillati</taxon>
        <taxon>Cyanobacteriota</taxon>
        <taxon>Cyanophyceae</taxon>
        <taxon>Coleofasciculales</taxon>
        <taxon>Coleofasciculaceae</taxon>
        <taxon>Moorena</taxon>
    </lineage>
</organism>